<dbReference type="RefSeq" id="WP_060305869.1">
    <property type="nucleotide sequence ID" value="NZ_CP013465.1"/>
</dbReference>
<dbReference type="SUPFAM" id="SSF52283">
    <property type="entry name" value="Formate/glycerate dehydrogenase catalytic domain-like"/>
    <property type="match status" value="1"/>
</dbReference>
<dbReference type="InterPro" id="IPR036291">
    <property type="entry name" value="NAD(P)-bd_dom_sf"/>
</dbReference>
<dbReference type="GO" id="GO:0016491">
    <property type="term" value="F:oxidoreductase activity"/>
    <property type="evidence" value="ECO:0007669"/>
    <property type="project" value="UniProtKB-KW"/>
</dbReference>
<evidence type="ECO:0000256" key="2">
    <source>
        <dbReference type="ARBA" id="ARBA00023027"/>
    </source>
</evidence>
<evidence type="ECO:0000256" key="1">
    <source>
        <dbReference type="ARBA" id="ARBA00023002"/>
    </source>
</evidence>
<keyword evidence="2" id="KW-0520">NAD</keyword>
<dbReference type="OrthoDB" id="9787219at2"/>
<evidence type="ECO:0000313" key="4">
    <source>
        <dbReference type="EMBL" id="KWD97508.1"/>
    </source>
</evidence>
<evidence type="ECO:0000313" key="5">
    <source>
        <dbReference type="Proteomes" id="UP000062998"/>
    </source>
</evidence>
<proteinExistence type="predicted"/>
<dbReference type="EMBL" id="LPIX01000083">
    <property type="protein sequence ID" value="KWD97508.1"/>
    <property type="molecule type" value="Genomic_DNA"/>
</dbReference>
<accession>A0A125K5L5</accession>
<dbReference type="Proteomes" id="UP000062998">
    <property type="component" value="Unassembled WGS sequence"/>
</dbReference>
<dbReference type="AlphaFoldDB" id="A0A125K5L5"/>
<keyword evidence="1" id="KW-0560">Oxidoreductase</keyword>
<gene>
    <name evidence="4" type="ORF">WL73_21315</name>
</gene>
<dbReference type="CDD" id="cd12164">
    <property type="entry name" value="GDH_like_2"/>
    <property type="match status" value="1"/>
</dbReference>
<protein>
    <submittedName>
        <fullName evidence="4">Glyoxylate/hydroxypyruvate reductase A</fullName>
    </submittedName>
</protein>
<organism evidence="4 5">
    <name type="scientific">Burkholderia ubonensis</name>
    <dbReference type="NCBI Taxonomy" id="101571"/>
    <lineage>
        <taxon>Bacteria</taxon>
        <taxon>Pseudomonadati</taxon>
        <taxon>Pseudomonadota</taxon>
        <taxon>Betaproteobacteria</taxon>
        <taxon>Burkholderiales</taxon>
        <taxon>Burkholderiaceae</taxon>
        <taxon>Burkholderia</taxon>
        <taxon>Burkholderia cepacia complex</taxon>
    </lineage>
</organism>
<dbReference type="SUPFAM" id="SSF51735">
    <property type="entry name" value="NAD(P)-binding Rossmann-fold domains"/>
    <property type="match status" value="1"/>
</dbReference>
<dbReference type="GO" id="GO:0051287">
    <property type="term" value="F:NAD binding"/>
    <property type="evidence" value="ECO:0007669"/>
    <property type="project" value="InterPro"/>
</dbReference>
<feature type="domain" description="D-isomer specific 2-hydroxyacid dehydrogenase NAD-binding" evidence="3">
    <location>
        <begin position="115"/>
        <end position="285"/>
    </location>
</feature>
<name>A0A125K5L5_9BURK</name>
<sequence length="320" mass="35370">MESANTFEQAADEATFLYKADPIRGQVWAEVFGREAPHVRFRMWPDIGNPSEVEYLAAWEPPEDLDAFPNLRVLFSTGAGIDQFDLNRMPDHVPLVRMIEPGIVEGMVEYVTLSVLALHRDMPAYRRQQAQGNWMPLQVRSAESCRVGVLGLGSLGQAVLARLASFGFDCAGWARSAHRLEGVQTYCGWSVLDAFLARTDILVCLLPLTEETRGILDGSLFSKLPRGAKLVHVGRGQHLDAAALMTALDDGMLGDAILDVTEPEPLPPENPLWRHPHVWITPHVASMTRPDTAARVVLENLQRMKAGVPMVGLVDRAKGY</sequence>
<dbReference type="PANTHER" id="PTHR43333:SF1">
    <property type="entry name" value="D-ISOMER SPECIFIC 2-HYDROXYACID DEHYDROGENASE NAD-BINDING DOMAIN-CONTAINING PROTEIN"/>
    <property type="match status" value="1"/>
</dbReference>
<evidence type="ECO:0000259" key="3">
    <source>
        <dbReference type="Pfam" id="PF02826"/>
    </source>
</evidence>
<comment type="caution">
    <text evidence="4">The sequence shown here is derived from an EMBL/GenBank/DDBJ whole genome shotgun (WGS) entry which is preliminary data.</text>
</comment>
<reference evidence="4 5" key="1">
    <citation type="submission" date="2015-11" db="EMBL/GenBank/DDBJ databases">
        <title>Expanding the genomic diversity of Burkholderia species for the development of highly accurate diagnostics.</title>
        <authorList>
            <person name="Sahl J."/>
            <person name="Keim P."/>
            <person name="Wagner D."/>
        </authorList>
    </citation>
    <scope>NUCLEOTIDE SEQUENCE [LARGE SCALE GENOMIC DNA]</scope>
    <source>
        <strain evidence="4 5">MSMB2167WGS</strain>
    </source>
</reference>
<dbReference type="PANTHER" id="PTHR43333">
    <property type="entry name" value="2-HACID_DH_C DOMAIN-CONTAINING PROTEIN"/>
    <property type="match status" value="1"/>
</dbReference>
<dbReference type="InterPro" id="IPR006140">
    <property type="entry name" value="D-isomer_DH_NAD-bd"/>
</dbReference>
<dbReference type="Pfam" id="PF02826">
    <property type="entry name" value="2-Hacid_dh_C"/>
    <property type="match status" value="1"/>
</dbReference>
<keyword evidence="4" id="KW-0670">Pyruvate</keyword>
<dbReference type="Gene3D" id="3.40.50.720">
    <property type="entry name" value="NAD(P)-binding Rossmann-like Domain"/>
    <property type="match status" value="2"/>
</dbReference>